<accession>A0A4Y9Y7H3</accession>
<dbReference type="AlphaFoldDB" id="A0A4Y9Y7H3"/>
<sequence>MYHPRRILRLVPVNFNLARFSASYSRDIDSSCPITIRFTQHSKGMYVPELGPAKERHGVPTTTASYRLPPEVILNIIDAYPPMETLEYPRLSAFRPTITHLRLNHATFLSFEALCGVMLSFPLLQCLSVVGCSLWDPVDTLAALASIEDGSQDQTRRLYSLKHLEIAIRVPGSMYMIPMSGLSSMAAQTSDLFRGICDWFSKIFQTGTSLEELSTSSHDFTDAKEVLALNQLFRQCALSLRRLSIYAIQVNKMLIDTLDTSSLRNLDLFSLKGDLSGVQDVIRVSETLSLLISKPNSSMTRSISSVELDLYLSNPDQIPSSTGVHIPNEDTLDALLKLDAALADPAFTGLENVVIRFLRGAARMKKGGLKLNDTFPRMKAKADARTHAGNKRASDGFEVRMWDEKGDR</sequence>
<evidence type="ECO:0008006" key="3">
    <source>
        <dbReference type="Google" id="ProtNLM"/>
    </source>
</evidence>
<evidence type="ECO:0000313" key="2">
    <source>
        <dbReference type="Proteomes" id="UP000298327"/>
    </source>
</evidence>
<evidence type="ECO:0000313" key="1">
    <source>
        <dbReference type="EMBL" id="TFY58464.1"/>
    </source>
</evidence>
<organism evidence="1 2">
    <name type="scientific">Dentipellis fragilis</name>
    <dbReference type="NCBI Taxonomy" id="205917"/>
    <lineage>
        <taxon>Eukaryota</taxon>
        <taxon>Fungi</taxon>
        <taxon>Dikarya</taxon>
        <taxon>Basidiomycota</taxon>
        <taxon>Agaricomycotina</taxon>
        <taxon>Agaricomycetes</taxon>
        <taxon>Russulales</taxon>
        <taxon>Hericiaceae</taxon>
        <taxon>Dentipellis</taxon>
    </lineage>
</organism>
<gene>
    <name evidence="1" type="ORF">EVG20_g8142</name>
</gene>
<keyword evidence="2" id="KW-1185">Reference proteome</keyword>
<reference evidence="1 2" key="1">
    <citation type="submission" date="2019-02" db="EMBL/GenBank/DDBJ databases">
        <title>Genome sequencing of the rare red list fungi Dentipellis fragilis.</title>
        <authorList>
            <person name="Buettner E."/>
            <person name="Kellner H."/>
        </authorList>
    </citation>
    <scope>NUCLEOTIDE SEQUENCE [LARGE SCALE GENOMIC DNA]</scope>
    <source>
        <strain evidence="1 2">DSM 105465</strain>
    </source>
</reference>
<dbReference type="EMBL" id="SEOQ01000680">
    <property type="protein sequence ID" value="TFY58464.1"/>
    <property type="molecule type" value="Genomic_DNA"/>
</dbReference>
<protein>
    <recommendedName>
        <fullName evidence="3">F-box domain-containing protein</fullName>
    </recommendedName>
</protein>
<dbReference type="Proteomes" id="UP000298327">
    <property type="component" value="Unassembled WGS sequence"/>
</dbReference>
<comment type="caution">
    <text evidence="1">The sequence shown here is derived from an EMBL/GenBank/DDBJ whole genome shotgun (WGS) entry which is preliminary data.</text>
</comment>
<proteinExistence type="predicted"/>
<name>A0A4Y9Y7H3_9AGAM</name>